<sequence length="257" mass="26628">MTGLCAIPLRDMPLVDETTDVAQEICAAIDRAGEVLGDGDVIVLAQKIVSKNEGRLVALAAVNVGEEASRIAQQTAREPAMVQLILNESRELLRTTPAAIIARHHTGHVLANAGIDASNVEGGDAGTVLLWPKDPDASARAIRSKIAAISGARPAIVIADSMGRAWRIGTAGTAIGCAGLTVVEDKRGTGRDLFGRVLQATQIAVADSVAAMAALAMGEGDEGTPVALVRGAERWVSAEDGPGAETGVRPIEQDMFR</sequence>
<keyword evidence="6" id="KW-0342">GTP-binding</keyword>
<evidence type="ECO:0000313" key="9">
    <source>
        <dbReference type="EMBL" id="MET1754693.1"/>
    </source>
</evidence>
<keyword evidence="2" id="KW-0479">Metal-binding</keyword>
<protein>
    <submittedName>
        <fullName evidence="9">Coenzyme F420-0:L-glutamate ligase</fullName>
        <ecNumber evidence="9">6.3.2.31</ecNumber>
    </submittedName>
</protein>
<gene>
    <name evidence="9" type="primary">cofE</name>
    <name evidence="9" type="ORF">ABVV53_04355</name>
</gene>
<keyword evidence="10" id="KW-1185">Reference proteome</keyword>
<evidence type="ECO:0000256" key="2">
    <source>
        <dbReference type="ARBA" id="ARBA00022723"/>
    </source>
</evidence>
<keyword evidence="1 9" id="KW-0436">Ligase</keyword>
<comment type="caution">
    <text evidence="9">The sequence shown here is derived from an EMBL/GenBank/DDBJ whole genome shotgun (WGS) entry which is preliminary data.</text>
</comment>
<dbReference type="Gene3D" id="3.30.1330.100">
    <property type="entry name" value="CofE-like"/>
    <property type="match status" value="1"/>
</dbReference>
<dbReference type="NCBIfam" id="TIGR01916">
    <property type="entry name" value="F420_cofE"/>
    <property type="match status" value="1"/>
</dbReference>
<evidence type="ECO:0000313" key="10">
    <source>
        <dbReference type="Proteomes" id="UP001548713"/>
    </source>
</evidence>
<evidence type="ECO:0000256" key="6">
    <source>
        <dbReference type="ARBA" id="ARBA00023134"/>
    </source>
</evidence>
<name>A0ABV2CYP6_9SPHN</name>
<reference evidence="9 10" key="1">
    <citation type="submission" date="2024-07" db="EMBL/GenBank/DDBJ databases">
        <title>Novosphingobium kalidii RD2P27.</title>
        <authorList>
            <person name="Sun J.-Q."/>
        </authorList>
    </citation>
    <scope>NUCLEOTIDE SEQUENCE [LARGE SCALE GENOMIC DNA]</scope>
    <source>
        <strain evidence="9 10">RD2P27</strain>
    </source>
</reference>
<dbReference type="EC" id="6.3.2.31" evidence="9"/>
<evidence type="ECO:0000256" key="7">
    <source>
        <dbReference type="ARBA" id="ARBA00023211"/>
    </source>
</evidence>
<keyword evidence="4" id="KW-0460">Magnesium</keyword>
<accession>A0ABV2CYP6</accession>
<dbReference type="SUPFAM" id="SSF144010">
    <property type="entry name" value="CofE-like"/>
    <property type="match status" value="1"/>
</dbReference>
<keyword evidence="3" id="KW-0547">Nucleotide-binding</keyword>
<dbReference type="InterPro" id="IPR002847">
    <property type="entry name" value="F420-0_gamma-glut_ligase-dom"/>
</dbReference>
<dbReference type="RefSeq" id="WP_353983160.1">
    <property type="nucleotide sequence ID" value="NZ_JBEWLY010000008.1"/>
</dbReference>
<dbReference type="PANTHER" id="PTHR47917:SF1">
    <property type="entry name" value="COENZYME F420:L-GLUTAMATE LIGASE"/>
    <property type="match status" value="1"/>
</dbReference>
<keyword evidence="5" id="KW-0630">Potassium</keyword>
<evidence type="ECO:0000256" key="4">
    <source>
        <dbReference type="ARBA" id="ARBA00022842"/>
    </source>
</evidence>
<organism evidence="9 10">
    <name type="scientific">Novosphingobium kalidii</name>
    <dbReference type="NCBI Taxonomy" id="3230299"/>
    <lineage>
        <taxon>Bacteria</taxon>
        <taxon>Pseudomonadati</taxon>
        <taxon>Pseudomonadota</taxon>
        <taxon>Alphaproteobacteria</taxon>
        <taxon>Sphingomonadales</taxon>
        <taxon>Sphingomonadaceae</taxon>
        <taxon>Novosphingobium</taxon>
    </lineage>
</organism>
<evidence type="ECO:0000256" key="5">
    <source>
        <dbReference type="ARBA" id="ARBA00022958"/>
    </source>
</evidence>
<evidence type="ECO:0000256" key="1">
    <source>
        <dbReference type="ARBA" id="ARBA00022598"/>
    </source>
</evidence>
<dbReference type="Gene3D" id="3.90.1660.10">
    <property type="entry name" value="CofE-like domain"/>
    <property type="match status" value="1"/>
</dbReference>
<feature type="domain" description="Coenzyme F420:L-glutamate ligase-like" evidence="8">
    <location>
        <begin position="12"/>
        <end position="231"/>
    </location>
</feature>
<dbReference type="PANTHER" id="PTHR47917">
    <property type="match status" value="1"/>
</dbReference>
<dbReference type="EMBL" id="JBEWLY010000008">
    <property type="protein sequence ID" value="MET1754693.1"/>
    <property type="molecule type" value="Genomic_DNA"/>
</dbReference>
<proteinExistence type="predicted"/>
<dbReference type="GO" id="GO:0052618">
    <property type="term" value="F:coenzyme F420-0:L-glutamate ligase activity"/>
    <property type="evidence" value="ECO:0007669"/>
    <property type="project" value="UniProtKB-EC"/>
</dbReference>
<dbReference type="InterPro" id="IPR008225">
    <property type="entry name" value="F420-0_g-glutamyl_ligase"/>
</dbReference>
<dbReference type="Pfam" id="PF01996">
    <property type="entry name" value="F420_ligase"/>
    <property type="match status" value="1"/>
</dbReference>
<keyword evidence="7" id="KW-0464">Manganese</keyword>
<dbReference type="Proteomes" id="UP001548713">
    <property type="component" value="Unassembled WGS sequence"/>
</dbReference>
<evidence type="ECO:0000256" key="3">
    <source>
        <dbReference type="ARBA" id="ARBA00022741"/>
    </source>
</evidence>
<evidence type="ECO:0000259" key="8">
    <source>
        <dbReference type="Pfam" id="PF01996"/>
    </source>
</evidence>